<accession>A0ABZ2SSB1</accession>
<dbReference type="InterPro" id="IPR007737">
    <property type="entry name" value="Mga_HTH"/>
</dbReference>
<dbReference type="EMBL" id="CP147251">
    <property type="protein sequence ID" value="WYJ78056.1"/>
    <property type="molecule type" value="Genomic_DNA"/>
</dbReference>
<dbReference type="RefSeq" id="WP_207941774.1">
    <property type="nucleotide sequence ID" value="NZ_CP147251.1"/>
</dbReference>
<dbReference type="InterPro" id="IPR036388">
    <property type="entry name" value="WH-like_DNA-bd_sf"/>
</dbReference>
<gene>
    <name evidence="2" type="ORF">DOK78_002712</name>
</gene>
<name>A0ABZ2SSB1_9ENTE</name>
<organism evidence="2 3">
    <name type="scientific">Candidatus Enterococcus lowellii</name>
    <dbReference type="NCBI Taxonomy" id="2230877"/>
    <lineage>
        <taxon>Bacteria</taxon>
        <taxon>Bacillati</taxon>
        <taxon>Bacillota</taxon>
        <taxon>Bacilli</taxon>
        <taxon>Lactobacillales</taxon>
        <taxon>Enterococcaceae</taxon>
        <taxon>Enterococcus</taxon>
    </lineage>
</organism>
<evidence type="ECO:0000259" key="1">
    <source>
        <dbReference type="Pfam" id="PF05043"/>
    </source>
</evidence>
<protein>
    <recommendedName>
        <fullName evidence="1">Mga helix-turn-helix domain-containing protein</fullName>
    </recommendedName>
</protein>
<reference evidence="2 3" key="1">
    <citation type="submission" date="2024-03" db="EMBL/GenBank/DDBJ databases">
        <title>The Genome Sequence of Enterococcus sp. DIV2402.</title>
        <authorList>
            <consortium name="The Broad Institute Genomics Platform"/>
            <consortium name="The Broad Institute Microbial Omics Core"/>
            <consortium name="The Broad Institute Genomic Center for Infectious Diseases"/>
            <person name="Earl A."/>
            <person name="Manson A."/>
            <person name="Gilmore M."/>
            <person name="Schwartman J."/>
            <person name="Shea T."/>
            <person name="Abouelleil A."/>
            <person name="Cao P."/>
            <person name="Chapman S."/>
            <person name="Cusick C."/>
            <person name="Young S."/>
            <person name="Neafsey D."/>
            <person name="Nusbaum C."/>
            <person name="Birren B."/>
        </authorList>
    </citation>
    <scope>NUCLEOTIDE SEQUENCE [LARGE SCALE GENOMIC DNA]</scope>
    <source>
        <strain evidence="2 3">DIV2402</strain>
    </source>
</reference>
<dbReference type="Proteomes" id="UP000664701">
    <property type="component" value="Chromosome"/>
</dbReference>
<evidence type="ECO:0000313" key="3">
    <source>
        <dbReference type="Proteomes" id="UP000664701"/>
    </source>
</evidence>
<dbReference type="Gene3D" id="1.10.10.10">
    <property type="entry name" value="Winged helix-like DNA-binding domain superfamily/Winged helix DNA-binding domain"/>
    <property type="match status" value="1"/>
</dbReference>
<sequence length="492" mass="58016">MMYGISSTAWLKQNILFALEEEIQFISSRELTQIVGDYSQSTIKKICRELQEEIEQTYPTDVSTLIIDQRNGIKLTRQPSINYQKLLATIFSSELGYELLQQLLLKRSISTIAFCNSHYISESQLRRKIKDINSSLKKHKLRITLSNEITISGEEYKLRSFFFVFLFTIHRQFSFISWVENKATINQLSEQIVADLSLESNSQTIEILSIWVFIINSAVKYGWPLTYDDNEKQILEGFALPKRPPFLTDWKNEDWQLLVIAIYSSDIIDFHLQVNLSSLEKVLPLQDAEIWIELFEEKFLPLTDIQKEFIYKKFVKQLLANHFFEPDENSLNNFTTHYSDELKTLYPILFDKYDSLWQEFLQKTSESAYEYFRIESLLLCFYLVPKKIFFPRIKIFIRSDLTFLYTKHIEFRVSTRFCDQYFIEFTTDIHQADIILSTTSLNELDDYVTNFKNLVPIILINSKISENDFSKIEEALIQLTSTLLEETKVTHS</sequence>
<proteinExistence type="predicted"/>
<dbReference type="Pfam" id="PF05043">
    <property type="entry name" value="Mga"/>
    <property type="match status" value="1"/>
</dbReference>
<keyword evidence="3" id="KW-1185">Reference proteome</keyword>
<evidence type="ECO:0000313" key="2">
    <source>
        <dbReference type="EMBL" id="WYJ78056.1"/>
    </source>
</evidence>
<feature type="domain" description="Mga helix-turn-helix" evidence="1">
    <location>
        <begin position="83"/>
        <end position="165"/>
    </location>
</feature>